<comment type="caution">
    <text evidence="2">The sequence shown here is derived from an EMBL/GenBank/DDBJ whole genome shotgun (WGS) entry which is preliminary data.</text>
</comment>
<feature type="compositionally biased region" description="Basic and acidic residues" evidence="1">
    <location>
        <begin position="70"/>
        <end position="80"/>
    </location>
</feature>
<dbReference type="STRING" id="45882.A0A0V1APV9"/>
<sequence>MPKADITSPKLAFASEDTALEVDQPNVVPPISVEEVEKPVIKDEQKGEKKDSKKSKKKSKKRTKSKKSKKTVENTVDKESAASQMPKADITSPKLAFASEDTALEVDQPNVVPPISVEEVEKPVIKDEQKGEKKDSKKSKKRSKKRTKSKKSKKTVENTVDKEAASSQMPKADITSPKLAFASEDTALEVDQPNVVPPISVEEVEKPVIKDEQKGEKKDSKKSKKKSKKRTKSKKSNKPVEDKVAK</sequence>
<keyword evidence="3" id="KW-1185">Reference proteome</keyword>
<proteinExistence type="predicted"/>
<feature type="compositionally biased region" description="Basic and acidic residues" evidence="1">
    <location>
        <begin position="154"/>
        <end position="164"/>
    </location>
</feature>
<feature type="compositionally biased region" description="Basic residues" evidence="1">
    <location>
        <begin position="52"/>
        <end position="69"/>
    </location>
</feature>
<dbReference type="AlphaFoldDB" id="A0A0V1APV9"/>
<accession>A0A0V1APV9</accession>
<feature type="compositionally biased region" description="Basic residues" evidence="1">
    <location>
        <begin position="220"/>
        <end position="237"/>
    </location>
</feature>
<feature type="compositionally biased region" description="Basic and acidic residues" evidence="1">
    <location>
        <begin position="119"/>
        <end position="135"/>
    </location>
</feature>
<dbReference type="Proteomes" id="UP000054653">
    <property type="component" value="Unassembled WGS sequence"/>
</dbReference>
<feature type="compositionally biased region" description="Basic residues" evidence="1">
    <location>
        <begin position="136"/>
        <end position="153"/>
    </location>
</feature>
<evidence type="ECO:0000313" key="3">
    <source>
        <dbReference type="Proteomes" id="UP000054653"/>
    </source>
</evidence>
<feature type="compositionally biased region" description="Basic and acidic residues" evidence="1">
    <location>
        <begin position="35"/>
        <end position="51"/>
    </location>
</feature>
<reference evidence="2 3" key="1">
    <citation type="submission" date="2015-01" db="EMBL/GenBank/DDBJ databases">
        <title>Evolution of Trichinella species and genotypes.</title>
        <authorList>
            <person name="Korhonen P.K."/>
            <person name="Edoardo P."/>
            <person name="Giuseppe L.R."/>
            <person name="Gasser R.B."/>
        </authorList>
    </citation>
    <scope>NUCLEOTIDE SEQUENCE [LARGE SCALE GENOMIC DNA]</scope>
    <source>
        <strain evidence="2">ISS120</strain>
    </source>
</reference>
<dbReference type="EMBL" id="JYDI01001698">
    <property type="protein sequence ID" value="KRY26824.1"/>
    <property type="molecule type" value="Genomic_DNA"/>
</dbReference>
<gene>
    <name evidence="2" type="ORF">T03_5792</name>
</gene>
<evidence type="ECO:0000256" key="1">
    <source>
        <dbReference type="SAM" id="MobiDB-lite"/>
    </source>
</evidence>
<feature type="compositionally biased region" description="Basic and acidic residues" evidence="1">
    <location>
        <begin position="203"/>
        <end position="219"/>
    </location>
</feature>
<protein>
    <submittedName>
        <fullName evidence="2">Uncharacterized protein</fullName>
    </submittedName>
</protein>
<feature type="region of interest" description="Disordered" evidence="1">
    <location>
        <begin position="23"/>
        <end position="246"/>
    </location>
</feature>
<dbReference type="OMA" id="ALFTCGK"/>
<evidence type="ECO:0000313" key="2">
    <source>
        <dbReference type="EMBL" id="KRY26824.1"/>
    </source>
</evidence>
<organism evidence="2 3">
    <name type="scientific">Trichinella britovi</name>
    <name type="common">Parasitic roundworm</name>
    <dbReference type="NCBI Taxonomy" id="45882"/>
    <lineage>
        <taxon>Eukaryota</taxon>
        <taxon>Metazoa</taxon>
        <taxon>Ecdysozoa</taxon>
        <taxon>Nematoda</taxon>
        <taxon>Enoplea</taxon>
        <taxon>Dorylaimia</taxon>
        <taxon>Trichinellida</taxon>
        <taxon>Trichinellidae</taxon>
        <taxon>Trichinella</taxon>
    </lineage>
</organism>
<name>A0A0V1APV9_TRIBR</name>